<dbReference type="EMBL" id="JAJJMB010012509">
    <property type="protein sequence ID" value="KAI3876202.1"/>
    <property type="molecule type" value="Genomic_DNA"/>
</dbReference>
<name>A0AAD4S9J5_9MAGN</name>
<evidence type="ECO:0008006" key="5">
    <source>
        <dbReference type="Google" id="ProtNLM"/>
    </source>
</evidence>
<feature type="repeat" description="PPR" evidence="2">
    <location>
        <begin position="76"/>
        <end position="110"/>
    </location>
</feature>
<sequence>MLVQGVERNIFVFSSLISACNKSDSLFLEGIRIHGFAQKAGFLADVFVSSALLHFYGTYGHMTTARKFFEEMPEPNVVSWTSLMMDSSNNGDPQEAIEIYHQMRGAGVSYNQNSFATVISSCGTLEDDLSGRQSFCSCYGF</sequence>
<dbReference type="AlphaFoldDB" id="A0AAD4S9J5"/>
<dbReference type="Gene3D" id="1.25.40.10">
    <property type="entry name" value="Tetratricopeptide repeat domain"/>
    <property type="match status" value="1"/>
</dbReference>
<evidence type="ECO:0000313" key="4">
    <source>
        <dbReference type="Proteomes" id="UP001202328"/>
    </source>
</evidence>
<evidence type="ECO:0000256" key="2">
    <source>
        <dbReference type="PROSITE-ProRule" id="PRU00708"/>
    </source>
</evidence>
<dbReference type="Proteomes" id="UP001202328">
    <property type="component" value="Unassembled WGS sequence"/>
</dbReference>
<dbReference type="NCBIfam" id="TIGR00756">
    <property type="entry name" value="PPR"/>
    <property type="match status" value="1"/>
</dbReference>
<keyword evidence="1" id="KW-0677">Repeat</keyword>
<proteinExistence type="predicted"/>
<evidence type="ECO:0000313" key="3">
    <source>
        <dbReference type="EMBL" id="KAI3876202.1"/>
    </source>
</evidence>
<evidence type="ECO:0000256" key="1">
    <source>
        <dbReference type="ARBA" id="ARBA00022737"/>
    </source>
</evidence>
<dbReference type="Pfam" id="PF01535">
    <property type="entry name" value="PPR"/>
    <property type="match status" value="1"/>
</dbReference>
<organism evidence="3 4">
    <name type="scientific">Papaver atlanticum</name>
    <dbReference type="NCBI Taxonomy" id="357466"/>
    <lineage>
        <taxon>Eukaryota</taxon>
        <taxon>Viridiplantae</taxon>
        <taxon>Streptophyta</taxon>
        <taxon>Embryophyta</taxon>
        <taxon>Tracheophyta</taxon>
        <taxon>Spermatophyta</taxon>
        <taxon>Magnoliopsida</taxon>
        <taxon>Ranunculales</taxon>
        <taxon>Papaveraceae</taxon>
        <taxon>Papaveroideae</taxon>
        <taxon>Papaver</taxon>
    </lineage>
</organism>
<dbReference type="PROSITE" id="PS51375">
    <property type="entry name" value="PPR"/>
    <property type="match status" value="1"/>
</dbReference>
<dbReference type="InterPro" id="IPR046960">
    <property type="entry name" value="PPR_At4g14850-like_plant"/>
</dbReference>
<dbReference type="InterPro" id="IPR011990">
    <property type="entry name" value="TPR-like_helical_dom_sf"/>
</dbReference>
<dbReference type="InterPro" id="IPR002885">
    <property type="entry name" value="PPR_rpt"/>
</dbReference>
<reference evidence="3" key="1">
    <citation type="submission" date="2022-04" db="EMBL/GenBank/DDBJ databases">
        <title>A functionally conserved STORR gene fusion in Papaver species that diverged 16.8 million years ago.</title>
        <authorList>
            <person name="Catania T."/>
        </authorList>
    </citation>
    <scope>NUCLEOTIDE SEQUENCE</scope>
    <source>
        <strain evidence="3">S-188037</strain>
    </source>
</reference>
<feature type="non-terminal residue" evidence="3">
    <location>
        <position position="141"/>
    </location>
</feature>
<dbReference type="FunFam" id="1.25.40.10:FF:000073">
    <property type="entry name" value="Pentatricopeptide repeat-containing protein chloroplastic"/>
    <property type="match status" value="1"/>
</dbReference>
<accession>A0AAD4S9J5</accession>
<comment type="caution">
    <text evidence="3">The sequence shown here is derived from an EMBL/GenBank/DDBJ whole genome shotgun (WGS) entry which is preliminary data.</text>
</comment>
<keyword evidence="4" id="KW-1185">Reference proteome</keyword>
<dbReference type="PANTHER" id="PTHR47926">
    <property type="entry name" value="PENTATRICOPEPTIDE REPEAT-CONTAINING PROTEIN"/>
    <property type="match status" value="1"/>
</dbReference>
<dbReference type="GO" id="GO:0003723">
    <property type="term" value="F:RNA binding"/>
    <property type="evidence" value="ECO:0007669"/>
    <property type="project" value="InterPro"/>
</dbReference>
<protein>
    <recommendedName>
        <fullName evidence="5">Pentatricopeptide repeat-containing protein</fullName>
    </recommendedName>
</protein>
<dbReference type="GO" id="GO:0009451">
    <property type="term" value="P:RNA modification"/>
    <property type="evidence" value="ECO:0007669"/>
    <property type="project" value="InterPro"/>
</dbReference>
<dbReference type="Pfam" id="PF13041">
    <property type="entry name" value="PPR_2"/>
    <property type="match status" value="1"/>
</dbReference>
<gene>
    <name evidence="3" type="ORF">MKW98_029154</name>
</gene>